<proteinExistence type="inferred from homology"/>
<dbReference type="InterPro" id="IPR039298">
    <property type="entry name" value="ACOT13"/>
</dbReference>
<evidence type="ECO:0000313" key="5">
    <source>
        <dbReference type="EMBL" id="KAF2501329.1"/>
    </source>
</evidence>
<dbReference type="PANTHER" id="PTHR21660:SF1">
    <property type="entry name" value="ACYL-COENZYME A THIOESTERASE 13"/>
    <property type="match status" value="1"/>
</dbReference>
<keyword evidence="2" id="KW-0378">Hydrolase</keyword>
<evidence type="ECO:0000256" key="1">
    <source>
        <dbReference type="ARBA" id="ARBA00008324"/>
    </source>
</evidence>
<keyword evidence="6" id="KW-1185">Reference proteome</keyword>
<dbReference type="NCBIfam" id="TIGR00369">
    <property type="entry name" value="unchar_dom_1"/>
    <property type="match status" value="1"/>
</dbReference>
<dbReference type="OrthoDB" id="2831072at2759"/>
<name>A0A6A6R9K5_9PEZI</name>
<dbReference type="EMBL" id="MU004182">
    <property type="protein sequence ID" value="KAF2501329.1"/>
    <property type="molecule type" value="Genomic_DNA"/>
</dbReference>
<sequence length="193" mass="20460">MSKRVDRSAGRGGSRGSSVNLSDTPFDRANRFFELASVEGYDGHDASLPQHLSLLEATFTPTPAHPHLARSKFLLTVPSTLCNMSGSLHGGAVALIFDICTSVTISVCAKEGFWDSGHVSRTLNCTYLRPAAKGMKVVVESEVVHLGRRMGVVTGVIRGATAEEGGDEVGGSAGKVFYTCEHGKACLESTSRM</sequence>
<protein>
    <recommendedName>
        <fullName evidence="4">Thioesterase domain-containing protein</fullName>
    </recommendedName>
</protein>
<dbReference type="SUPFAM" id="SSF54637">
    <property type="entry name" value="Thioesterase/thiol ester dehydrase-isomerase"/>
    <property type="match status" value="1"/>
</dbReference>
<feature type="domain" description="Thioesterase" evidence="4">
    <location>
        <begin position="86"/>
        <end position="158"/>
    </location>
</feature>
<dbReference type="InterPro" id="IPR029069">
    <property type="entry name" value="HotDog_dom_sf"/>
</dbReference>
<dbReference type="GO" id="GO:0047617">
    <property type="term" value="F:fatty acyl-CoA hydrolase activity"/>
    <property type="evidence" value="ECO:0007669"/>
    <property type="project" value="InterPro"/>
</dbReference>
<dbReference type="InterPro" id="IPR003736">
    <property type="entry name" value="PAAI_dom"/>
</dbReference>
<dbReference type="Gene3D" id="3.10.129.10">
    <property type="entry name" value="Hotdog Thioesterase"/>
    <property type="match status" value="1"/>
</dbReference>
<dbReference type="CDD" id="cd03443">
    <property type="entry name" value="PaaI_thioesterase"/>
    <property type="match status" value="1"/>
</dbReference>
<reference evidence="5" key="1">
    <citation type="journal article" date="2020" name="Stud. Mycol.">
        <title>101 Dothideomycetes genomes: a test case for predicting lifestyles and emergence of pathogens.</title>
        <authorList>
            <person name="Haridas S."/>
            <person name="Albert R."/>
            <person name="Binder M."/>
            <person name="Bloem J."/>
            <person name="Labutti K."/>
            <person name="Salamov A."/>
            <person name="Andreopoulos B."/>
            <person name="Baker S."/>
            <person name="Barry K."/>
            <person name="Bills G."/>
            <person name="Bluhm B."/>
            <person name="Cannon C."/>
            <person name="Castanera R."/>
            <person name="Culley D."/>
            <person name="Daum C."/>
            <person name="Ezra D."/>
            <person name="Gonzalez J."/>
            <person name="Henrissat B."/>
            <person name="Kuo A."/>
            <person name="Liang C."/>
            <person name="Lipzen A."/>
            <person name="Lutzoni F."/>
            <person name="Magnuson J."/>
            <person name="Mondo S."/>
            <person name="Nolan M."/>
            <person name="Ohm R."/>
            <person name="Pangilinan J."/>
            <person name="Park H.-J."/>
            <person name="Ramirez L."/>
            <person name="Alfaro M."/>
            <person name="Sun H."/>
            <person name="Tritt A."/>
            <person name="Yoshinaga Y."/>
            <person name="Zwiers L.-H."/>
            <person name="Turgeon B."/>
            <person name="Goodwin S."/>
            <person name="Spatafora J."/>
            <person name="Crous P."/>
            <person name="Grigoriev I."/>
        </authorList>
    </citation>
    <scope>NUCLEOTIDE SEQUENCE</scope>
    <source>
        <strain evidence="5">CBS 269.34</strain>
    </source>
</reference>
<dbReference type="InterPro" id="IPR006683">
    <property type="entry name" value="Thioestr_dom"/>
</dbReference>
<dbReference type="Proteomes" id="UP000799750">
    <property type="component" value="Unassembled WGS sequence"/>
</dbReference>
<gene>
    <name evidence="5" type="ORF">BU16DRAFT_522306</name>
</gene>
<accession>A0A6A6R9K5</accession>
<evidence type="ECO:0000259" key="4">
    <source>
        <dbReference type="Pfam" id="PF03061"/>
    </source>
</evidence>
<evidence type="ECO:0000256" key="3">
    <source>
        <dbReference type="SAM" id="MobiDB-lite"/>
    </source>
</evidence>
<organism evidence="5 6">
    <name type="scientific">Lophium mytilinum</name>
    <dbReference type="NCBI Taxonomy" id="390894"/>
    <lineage>
        <taxon>Eukaryota</taxon>
        <taxon>Fungi</taxon>
        <taxon>Dikarya</taxon>
        <taxon>Ascomycota</taxon>
        <taxon>Pezizomycotina</taxon>
        <taxon>Dothideomycetes</taxon>
        <taxon>Pleosporomycetidae</taxon>
        <taxon>Mytilinidiales</taxon>
        <taxon>Mytilinidiaceae</taxon>
        <taxon>Lophium</taxon>
    </lineage>
</organism>
<feature type="region of interest" description="Disordered" evidence="3">
    <location>
        <begin position="1"/>
        <end position="22"/>
    </location>
</feature>
<dbReference type="Pfam" id="PF03061">
    <property type="entry name" value="4HBT"/>
    <property type="match status" value="1"/>
</dbReference>
<evidence type="ECO:0000256" key="2">
    <source>
        <dbReference type="ARBA" id="ARBA00022801"/>
    </source>
</evidence>
<comment type="similarity">
    <text evidence="1">Belongs to the thioesterase PaaI family.</text>
</comment>
<dbReference type="AlphaFoldDB" id="A0A6A6R9K5"/>
<dbReference type="PANTHER" id="PTHR21660">
    <property type="entry name" value="THIOESTERASE SUPERFAMILY MEMBER-RELATED"/>
    <property type="match status" value="1"/>
</dbReference>
<evidence type="ECO:0000313" key="6">
    <source>
        <dbReference type="Proteomes" id="UP000799750"/>
    </source>
</evidence>